<dbReference type="SUPFAM" id="SSF56349">
    <property type="entry name" value="DNA breaking-rejoining enzymes"/>
    <property type="match status" value="1"/>
</dbReference>
<accession>A0A1V2A7U2</accession>
<evidence type="ECO:0000256" key="5">
    <source>
        <dbReference type="PROSITE-ProRule" id="PRU01248"/>
    </source>
</evidence>
<dbReference type="GO" id="GO:0006310">
    <property type="term" value="P:DNA recombination"/>
    <property type="evidence" value="ECO:0007669"/>
    <property type="project" value="UniProtKB-KW"/>
</dbReference>
<gene>
    <name evidence="8" type="ORF">BTO28_08790</name>
</gene>
<dbReference type="InterPro" id="IPR002104">
    <property type="entry name" value="Integrase_catalytic"/>
</dbReference>
<dbReference type="Gene3D" id="1.10.443.10">
    <property type="entry name" value="Intergrase catalytic core"/>
    <property type="match status" value="1"/>
</dbReference>
<reference evidence="8 9" key="1">
    <citation type="submission" date="2016-12" db="EMBL/GenBank/DDBJ databases">
        <title>Domibacillus sp. SAB 38T whole genome sequencing.</title>
        <authorList>
            <person name="Verma A."/>
            <person name="Ojha A.K."/>
            <person name="Krishnamurthi S."/>
        </authorList>
    </citation>
    <scope>NUCLEOTIDE SEQUENCE [LARGE SCALE GENOMIC DNA]</scope>
    <source>
        <strain evidence="8 9">SAB 38</strain>
    </source>
</reference>
<dbReference type="RefSeq" id="WP_076765353.1">
    <property type="nucleotide sequence ID" value="NZ_MSFI01000012.1"/>
</dbReference>
<dbReference type="PROSITE" id="PS51898">
    <property type="entry name" value="TYR_RECOMBINASE"/>
    <property type="match status" value="1"/>
</dbReference>
<dbReference type="PANTHER" id="PTHR30349">
    <property type="entry name" value="PHAGE INTEGRASE-RELATED"/>
    <property type="match status" value="1"/>
</dbReference>
<dbReference type="STRING" id="1714355.BTO28_08790"/>
<feature type="domain" description="Core-binding (CB)" evidence="7">
    <location>
        <begin position="72"/>
        <end position="160"/>
    </location>
</feature>
<evidence type="ECO:0000256" key="4">
    <source>
        <dbReference type="ARBA" id="ARBA00023172"/>
    </source>
</evidence>
<organism evidence="8 9">
    <name type="scientific">Domibacillus epiphyticus</name>
    <dbReference type="NCBI Taxonomy" id="1714355"/>
    <lineage>
        <taxon>Bacteria</taxon>
        <taxon>Bacillati</taxon>
        <taxon>Bacillota</taxon>
        <taxon>Bacilli</taxon>
        <taxon>Bacillales</taxon>
        <taxon>Bacillaceae</taxon>
        <taxon>Domibacillus</taxon>
    </lineage>
</organism>
<feature type="domain" description="Tyr recombinase" evidence="6">
    <location>
        <begin position="182"/>
        <end position="384"/>
    </location>
</feature>
<evidence type="ECO:0000256" key="1">
    <source>
        <dbReference type="ARBA" id="ARBA00008857"/>
    </source>
</evidence>
<evidence type="ECO:0000259" key="6">
    <source>
        <dbReference type="PROSITE" id="PS51898"/>
    </source>
</evidence>
<dbReference type="InterPro" id="IPR010998">
    <property type="entry name" value="Integrase_recombinase_N"/>
</dbReference>
<evidence type="ECO:0000256" key="3">
    <source>
        <dbReference type="ARBA" id="ARBA00023125"/>
    </source>
</evidence>
<evidence type="ECO:0000313" key="9">
    <source>
        <dbReference type="Proteomes" id="UP000188613"/>
    </source>
</evidence>
<dbReference type="Pfam" id="PF14659">
    <property type="entry name" value="Phage_int_SAM_3"/>
    <property type="match status" value="1"/>
</dbReference>
<dbReference type="PANTHER" id="PTHR30349:SF64">
    <property type="entry name" value="PROPHAGE INTEGRASE INTD-RELATED"/>
    <property type="match status" value="1"/>
</dbReference>
<comment type="caution">
    <text evidence="8">The sequence shown here is derived from an EMBL/GenBank/DDBJ whole genome shotgun (WGS) entry which is preliminary data.</text>
</comment>
<dbReference type="InterPro" id="IPR013762">
    <property type="entry name" value="Integrase-like_cat_sf"/>
</dbReference>
<evidence type="ECO:0000259" key="7">
    <source>
        <dbReference type="PROSITE" id="PS51900"/>
    </source>
</evidence>
<dbReference type="InterPro" id="IPR004107">
    <property type="entry name" value="Integrase_SAM-like_N"/>
</dbReference>
<keyword evidence="3 5" id="KW-0238">DNA-binding</keyword>
<dbReference type="AlphaFoldDB" id="A0A1V2A7U2"/>
<dbReference type="Pfam" id="PF00589">
    <property type="entry name" value="Phage_integrase"/>
    <property type="match status" value="1"/>
</dbReference>
<keyword evidence="9" id="KW-1185">Reference proteome</keyword>
<dbReference type="InterPro" id="IPR044068">
    <property type="entry name" value="CB"/>
</dbReference>
<keyword evidence="2" id="KW-0229">DNA integration</keyword>
<evidence type="ECO:0000256" key="2">
    <source>
        <dbReference type="ARBA" id="ARBA00022908"/>
    </source>
</evidence>
<keyword evidence="4" id="KW-0233">DNA recombination</keyword>
<dbReference type="EMBL" id="MSFI01000012">
    <property type="protein sequence ID" value="OMP67069.1"/>
    <property type="molecule type" value="Genomic_DNA"/>
</dbReference>
<comment type="similarity">
    <text evidence="1">Belongs to the 'phage' integrase family.</text>
</comment>
<name>A0A1V2A7U2_9BACI</name>
<evidence type="ECO:0000313" key="8">
    <source>
        <dbReference type="EMBL" id="OMP67069.1"/>
    </source>
</evidence>
<dbReference type="OrthoDB" id="9803188at2"/>
<sequence length="397" mass="46137">MASIEKRGGNSFRLVVEAGYDNNGKRKKRSKTIRVDPDLLKKTRKLNDFLNAELYKFKTEIESGEYIAPEKLTVSAFAEEWEKKYAKKELGEQTLDTYRSYLKNHILPAFGHMRLDQVKPIHVVNFLDGLKRADGDDKGLSISTNEYIYRVLRNVFQRAEDWKILKENPVASVKRPKDRSKKKVVVYDEKEIAVLFAAAQGEPIYWRVFITLALAAGLRRGELLGLEWKHIDFDKSTIHIEQVISRGEKGRPVLKEPKSETSKRLISLPSSVLLELKRYQLYWRKEKMKMGELWIETEHEYVFCNENGKHFYPTTPTTWWKRFTTRAGVRYIRLHDLRHTSATLLINQGVHAKIISERLGHADIRITMDTYGHALRSADQEAADKLNDLFSPKKDSI</sequence>
<dbReference type="CDD" id="cd01189">
    <property type="entry name" value="INT_ICEBs1_C_like"/>
    <property type="match status" value="1"/>
</dbReference>
<proteinExistence type="inferred from homology"/>
<dbReference type="InterPro" id="IPR011010">
    <property type="entry name" value="DNA_brk_join_enz"/>
</dbReference>
<dbReference type="Gene3D" id="1.10.150.130">
    <property type="match status" value="1"/>
</dbReference>
<dbReference type="GO" id="GO:0003677">
    <property type="term" value="F:DNA binding"/>
    <property type="evidence" value="ECO:0007669"/>
    <property type="project" value="UniProtKB-UniRule"/>
</dbReference>
<dbReference type="InterPro" id="IPR050090">
    <property type="entry name" value="Tyrosine_recombinase_XerCD"/>
</dbReference>
<protein>
    <submittedName>
        <fullName evidence="8">Site-specific integrase</fullName>
    </submittedName>
</protein>
<dbReference type="GO" id="GO:0015074">
    <property type="term" value="P:DNA integration"/>
    <property type="evidence" value="ECO:0007669"/>
    <property type="project" value="UniProtKB-KW"/>
</dbReference>
<dbReference type="Proteomes" id="UP000188613">
    <property type="component" value="Unassembled WGS sequence"/>
</dbReference>
<dbReference type="PROSITE" id="PS51900">
    <property type="entry name" value="CB"/>
    <property type="match status" value="1"/>
</dbReference>